<dbReference type="PANTHER" id="PTHR43158">
    <property type="entry name" value="SKFA PEPTIDE EXPORT ATP-BINDING PROTEIN SKFE"/>
    <property type="match status" value="1"/>
</dbReference>
<accession>A0AB37NP12</accession>
<keyword evidence="3" id="KW-0812">Transmembrane</keyword>
<evidence type="ECO:0000313" key="5">
    <source>
        <dbReference type="EMBL" id="RKA09496.1"/>
    </source>
</evidence>
<dbReference type="InterPro" id="IPR027417">
    <property type="entry name" value="P-loop_NTPase"/>
</dbReference>
<evidence type="ECO:0000256" key="3">
    <source>
        <dbReference type="SAM" id="Phobius"/>
    </source>
</evidence>
<dbReference type="PROSITE" id="PS50893">
    <property type="entry name" value="ABC_TRANSPORTER_2"/>
    <property type="match status" value="1"/>
</dbReference>
<proteinExistence type="predicted"/>
<dbReference type="GO" id="GO:0005524">
    <property type="term" value="F:ATP binding"/>
    <property type="evidence" value="ECO:0007669"/>
    <property type="project" value="UniProtKB-KW"/>
</dbReference>
<comment type="caution">
    <text evidence="5">The sequence shown here is derived from an EMBL/GenBank/DDBJ whole genome shotgun (WGS) entry which is preliminary data.</text>
</comment>
<evidence type="ECO:0000259" key="4">
    <source>
        <dbReference type="PROSITE" id="PS50893"/>
    </source>
</evidence>
<keyword evidence="1" id="KW-0547">Nucleotide-binding</keyword>
<dbReference type="SUPFAM" id="SSF52540">
    <property type="entry name" value="P-loop containing nucleoside triphosphate hydrolases"/>
    <property type="match status" value="1"/>
</dbReference>
<protein>
    <submittedName>
        <fullName evidence="5">ABC transporter ATP-binding protein YtrB</fullName>
    </submittedName>
</protein>
<feature type="transmembrane region" description="Helical" evidence="3">
    <location>
        <begin position="139"/>
        <end position="156"/>
    </location>
</feature>
<dbReference type="CDD" id="cd03230">
    <property type="entry name" value="ABC_DR_subfamily_A"/>
    <property type="match status" value="1"/>
</dbReference>
<dbReference type="Gene3D" id="3.40.50.300">
    <property type="entry name" value="P-loop containing nucleotide triphosphate hydrolases"/>
    <property type="match status" value="1"/>
</dbReference>
<dbReference type="Proteomes" id="UP000272537">
    <property type="component" value="Unassembled WGS sequence"/>
</dbReference>
<organism evidence="5 6">
    <name type="scientific">Listeria monocytogenes</name>
    <dbReference type="NCBI Taxonomy" id="1639"/>
    <lineage>
        <taxon>Bacteria</taxon>
        <taxon>Bacillati</taxon>
        <taxon>Bacillota</taxon>
        <taxon>Bacilli</taxon>
        <taxon>Bacillales</taxon>
        <taxon>Listeriaceae</taxon>
        <taxon>Listeria</taxon>
    </lineage>
</organism>
<dbReference type="AlphaFoldDB" id="A0AB37NP12"/>
<dbReference type="EMBL" id="QXLS01000002">
    <property type="protein sequence ID" value="RKA09496.1"/>
    <property type="molecule type" value="Genomic_DNA"/>
</dbReference>
<keyword evidence="3" id="KW-0472">Membrane</keyword>
<keyword evidence="3" id="KW-1133">Transmembrane helix</keyword>
<dbReference type="InterPro" id="IPR003593">
    <property type="entry name" value="AAA+_ATPase"/>
</dbReference>
<keyword evidence="2 5" id="KW-0067">ATP-binding</keyword>
<dbReference type="PANTHER" id="PTHR43158:SF10">
    <property type="entry name" value="ABC TRANSPORTER ATP-BINDING PROTEIN YTRB"/>
    <property type="match status" value="1"/>
</dbReference>
<reference evidence="5 6" key="1">
    <citation type="journal article" date="2018" name="BMC Genomics">
        <title>Genes significantly associated with lineage II food isolates of Listeria monocytogenes.</title>
        <authorList>
            <person name="Pirone-Davies C."/>
            <person name="Chen Y."/>
            <person name="Pightling A."/>
            <person name="Ryan G."/>
            <person name="Wang Y."/>
            <person name="Yao K."/>
            <person name="Hoffmann M."/>
            <person name="Allard M.W."/>
        </authorList>
    </citation>
    <scope>NUCLEOTIDE SEQUENCE [LARGE SCALE GENOMIC DNA]</scope>
    <source>
        <strain evidence="5 6">PNUSAL000550</strain>
    </source>
</reference>
<name>A0AB37NP12_LISMN</name>
<feature type="domain" description="ABC transporter" evidence="4">
    <location>
        <begin position="8"/>
        <end position="233"/>
    </location>
</feature>
<gene>
    <name evidence="5" type="primary">ytrb_2</name>
    <name evidence="5" type="ORF">DYZ80_01140</name>
</gene>
<dbReference type="Pfam" id="PF00005">
    <property type="entry name" value="ABC_tran"/>
    <property type="match status" value="1"/>
</dbReference>
<evidence type="ECO:0000256" key="1">
    <source>
        <dbReference type="ARBA" id="ARBA00022741"/>
    </source>
</evidence>
<sequence length="302" mass="34650">MSERGGIMKIRNLTKKMDDNLVLKDVSFDLKAGEITALIGRNGVGKTTLFSTMTGIYLPDEGDVFLGEESIFKHPEVKQQLFFLEDNMNHFNTYSVQTVVKIYRQIYTTFDEAFFNELMQRFELPMKAKLMSFSKGRKALFFIILAVSLNVRFLLLDEPMDGLDIIIKKQILATIKDTVKKRGTSVVIASHRLEELEAIADRVIVLKGASVELDYYLEDMRTDAVKIQVAFKTKKIPDFVKNNAQLLYRNGRIYTLLVTENASSFLAELRLEEPVLLEEMSISIEDIFTVHLANDKIDYYEI</sequence>
<evidence type="ECO:0000313" key="6">
    <source>
        <dbReference type="Proteomes" id="UP000272537"/>
    </source>
</evidence>
<dbReference type="SMART" id="SM00382">
    <property type="entry name" value="AAA"/>
    <property type="match status" value="1"/>
</dbReference>
<evidence type="ECO:0000256" key="2">
    <source>
        <dbReference type="ARBA" id="ARBA00022840"/>
    </source>
</evidence>
<dbReference type="InterPro" id="IPR003439">
    <property type="entry name" value="ABC_transporter-like_ATP-bd"/>
</dbReference>
<dbReference type="GO" id="GO:0016887">
    <property type="term" value="F:ATP hydrolysis activity"/>
    <property type="evidence" value="ECO:0007669"/>
    <property type="project" value="InterPro"/>
</dbReference>